<evidence type="ECO:0000313" key="2">
    <source>
        <dbReference type="Proteomes" id="UP000291832"/>
    </source>
</evidence>
<reference evidence="1 2" key="1">
    <citation type="journal article" date="2015" name="Stand. Genomic Sci.">
        <title>Genomic Encyclopedia of Bacterial and Archaeal Type Strains, Phase III: the genomes of soil and plant-associated and newly described type strains.</title>
        <authorList>
            <person name="Whitman W.B."/>
            <person name="Woyke T."/>
            <person name="Klenk H.P."/>
            <person name="Zhou Y."/>
            <person name="Lilburn T.G."/>
            <person name="Beck B.J."/>
            <person name="De Vos P."/>
            <person name="Vandamme P."/>
            <person name="Eisen J.A."/>
            <person name="Garrity G."/>
            <person name="Hugenholtz P."/>
            <person name="Kyrpides N.C."/>
        </authorList>
    </citation>
    <scope>NUCLEOTIDE SEQUENCE [LARGE SCALE GENOMIC DNA]</scope>
    <source>
        <strain evidence="1 2">RF6</strain>
    </source>
</reference>
<gene>
    <name evidence="1" type="ORF">EV139_2976</name>
</gene>
<dbReference type="InterPro" id="IPR036390">
    <property type="entry name" value="WH_DNA-bd_sf"/>
</dbReference>
<dbReference type="InterPro" id="IPR036388">
    <property type="entry name" value="WH-like_DNA-bd_sf"/>
</dbReference>
<dbReference type="InterPro" id="IPR027417">
    <property type="entry name" value="P-loop_NTPase"/>
</dbReference>
<dbReference type="SUPFAM" id="SSF46785">
    <property type="entry name" value="Winged helix' DNA-binding domain"/>
    <property type="match status" value="1"/>
</dbReference>
<dbReference type="RefSeq" id="WP_130455506.1">
    <property type="nucleotide sequence ID" value="NZ_QYAG01000003.1"/>
</dbReference>
<evidence type="ECO:0000313" key="1">
    <source>
        <dbReference type="EMBL" id="RZT60531.1"/>
    </source>
</evidence>
<dbReference type="AlphaFoldDB" id="A0A4Q7TIT0"/>
<dbReference type="Gene3D" id="1.10.10.10">
    <property type="entry name" value="Winged helix-like DNA-binding domain superfamily/Winged helix DNA-binding domain"/>
    <property type="match status" value="1"/>
</dbReference>
<proteinExistence type="predicted"/>
<organism evidence="1 2">
    <name type="scientific">Leucobacter luti</name>
    <dbReference type="NCBI Taxonomy" id="340320"/>
    <lineage>
        <taxon>Bacteria</taxon>
        <taxon>Bacillati</taxon>
        <taxon>Actinomycetota</taxon>
        <taxon>Actinomycetes</taxon>
        <taxon>Micrococcales</taxon>
        <taxon>Microbacteriaceae</taxon>
        <taxon>Leucobacter</taxon>
    </lineage>
</organism>
<dbReference type="OrthoDB" id="2633870at2"/>
<accession>A0A4Q7TIT0</accession>
<dbReference type="Proteomes" id="UP000291832">
    <property type="component" value="Unassembled WGS sequence"/>
</dbReference>
<protein>
    <submittedName>
        <fullName evidence="1">Uncharacterized protein</fullName>
    </submittedName>
</protein>
<dbReference type="Gene3D" id="3.40.50.300">
    <property type="entry name" value="P-loop containing nucleotide triphosphate hydrolases"/>
    <property type="match status" value="1"/>
</dbReference>
<comment type="caution">
    <text evidence="1">The sequence shown here is derived from an EMBL/GenBank/DDBJ whole genome shotgun (WGS) entry which is preliminary data.</text>
</comment>
<dbReference type="SUPFAM" id="SSF52540">
    <property type="entry name" value="P-loop containing nucleoside triphosphate hydrolases"/>
    <property type="match status" value="1"/>
</dbReference>
<dbReference type="EMBL" id="SHKI01000008">
    <property type="protein sequence ID" value="RZT60531.1"/>
    <property type="molecule type" value="Genomic_DNA"/>
</dbReference>
<keyword evidence="2" id="KW-1185">Reference proteome</keyword>
<sequence length="439" mass="48125">MSIWTDLNLTDNPYGSDALQASAEGASLLVGRDREVTALTLQLENTTLHPTVEGLNGVGKTSLVFVTCYFAMERFKARESDQLFLPMRKPLEIHGDFAALERSVYQEIAQSLLLHRDFLQQCGRYSPALDSLPSWLNTPILRSGGGGIGGLQLNVTNEANASAGFEESGFRLLVETALAELFPTSARGALVGIFDNMELLGKSSVAQAALERLRDGVLGLTGIRWVLCGSRGIVRASISSQRLTGKIASPIELGPIPDDKIDDLVNARLAHYSAGNPNGVPVQAAEFAHLYAVTNANLRDTLKYAQNFTVWLAMQGELDRPRQDFLPLLEAWLAEEAALINESIRLQPRQWKMFDDLSAAGGSCAPGDFADFGFNSLQAMRTCLVHIERAHLIDAEIDEDDRRRRTVSLSSKGWLVRYARSKFEDGAQLNTPTTTSNEK</sequence>
<name>A0A4Q7TIT0_9MICO</name>